<evidence type="ECO:0000256" key="1">
    <source>
        <dbReference type="ARBA" id="ARBA00007905"/>
    </source>
</evidence>
<dbReference type="PRINTS" id="PR00069">
    <property type="entry name" value="ALDKETRDTASE"/>
</dbReference>
<dbReference type="PANTHER" id="PTHR43827:SF3">
    <property type="entry name" value="NADP-DEPENDENT OXIDOREDUCTASE DOMAIN-CONTAINING PROTEIN"/>
    <property type="match status" value="1"/>
</dbReference>
<dbReference type="EMBL" id="KN822956">
    <property type="protein sequence ID" value="KIO32245.1"/>
    <property type="molecule type" value="Genomic_DNA"/>
</dbReference>
<dbReference type="SUPFAM" id="SSF51430">
    <property type="entry name" value="NAD(P)-linked oxidoreductase"/>
    <property type="match status" value="1"/>
</dbReference>
<dbReference type="PANTHER" id="PTHR43827">
    <property type="entry name" value="2,5-DIKETO-D-GLUCONIC ACID REDUCTASE"/>
    <property type="match status" value="1"/>
</dbReference>
<dbReference type="InterPro" id="IPR020471">
    <property type="entry name" value="AKR"/>
</dbReference>
<dbReference type="AlphaFoldDB" id="A0A0C3QJ52"/>
<evidence type="ECO:0000259" key="7">
    <source>
        <dbReference type="Pfam" id="PF00248"/>
    </source>
</evidence>
<feature type="active site" description="Proton donor" evidence="4">
    <location>
        <position position="59"/>
    </location>
</feature>
<dbReference type="InterPro" id="IPR018170">
    <property type="entry name" value="Aldo/ket_reductase_CS"/>
</dbReference>
<keyword evidence="9" id="KW-1185">Reference proteome</keyword>
<evidence type="ECO:0000313" key="9">
    <source>
        <dbReference type="Proteomes" id="UP000054248"/>
    </source>
</evidence>
<dbReference type="PIRSF" id="PIRSF000097">
    <property type="entry name" value="AKR"/>
    <property type="match status" value="1"/>
</dbReference>
<evidence type="ECO:0000256" key="6">
    <source>
        <dbReference type="PIRSR" id="PIRSR000097-3"/>
    </source>
</evidence>
<comment type="similarity">
    <text evidence="1">Belongs to the aldo/keto reductase family.</text>
</comment>
<keyword evidence="3" id="KW-0560">Oxidoreductase</keyword>
<dbReference type="InterPro" id="IPR023210">
    <property type="entry name" value="NADP_OxRdtase_dom"/>
</dbReference>
<name>A0A0C3QJ52_9AGAM</name>
<dbReference type="GO" id="GO:0016616">
    <property type="term" value="F:oxidoreductase activity, acting on the CH-OH group of donors, NAD or NADP as acceptor"/>
    <property type="evidence" value="ECO:0007669"/>
    <property type="project" value="UniProtKB-ARBA"/>
</dbReference>
<evidence type="ECO:0000256" key="4">
    <source>
        <dbReference type="PIRSR" id="PIRSR000097-1"/>
    </source>
</evidence>
<evidence type="ECO:0000256" key="3">
    <source>
        <dbReference type="ARBA" id="ARBA00023002"/>
    </source>
</evidence>
<gene>
    <name evidence="8" type="ORF">M407DRAFT_18814</name>
</gene>
<keyword evidence="2" id="KW-0521">NADP</keyword>
<dbReference type="PROSITE" id="PS00062">
    <property type="entry name" value="ALDOKETO_REDUCTASE_2"/>
    <property type="match status" value="1"/>
</dbReference>
<feature type="domain" description="NADP-dependent oxidoreductase" evidence="7">
    <location>
        <begin position="23"/>
        <end position="277"/>
    </location>
</feature>
<evidence type="ECO:0000256" key="2">
    <source>
        <dbReference type="ARBA" id="ARBA00022857"/>
    </source>
</evidence>
<dbReference type="Gene3D" id="3.20.20.100">
    <property type="entry name" value="NADP-dependent oxidoreductase domain"/>
    <property type="match status" value="1"/>
</dbReference>
<reference evidence="9" key="2">
    <citation type="submission" date="2015-01" db="EMBL/GenBank/DDBJ databases">
        <title>Evolutionary Origins and Diversification of the Mycorrhizal Mutualists.</title>
        <authorList>
            <consortium name="DOE Joint Genome Institute"/>
            <consortium name="Mycorrhizal Genomics Consortium"/>
            <person name="Kohler A."/>
            <person name="Kuo A."/>
            <person name="Nagy L.G."/>
            <person name="Floudas D."/>
            <person name="Copeland A."/>
            <person name="Barry K.W."/>
            <person name="Cichocki N."/>
            <person name="Veneault-Fourrey C."/>
            <person name="LaButti K."/>
            <person name="Lindquist E.A."/>
            <person name="Lipzen A."/>
            <person name="Lundell T."/>
            <person name="Morin E."/>
            <person name="Murat C."/>
            <person name="Riley R."/>
            <person name="Ohm R."/>
            <person name="Sun H."/>
            <person name="Tunlid A."/>
            <person name="Henrissat B."/>
            <person name="Grigoriev I.V."/>
            <person name="Hibbett D.S."/>
            <person name="Martin F."/>
        </authorList>
    </citation>
    <scope>NUCLEOTIDE SEQUENCE [LARGE SCALE GENOMIC DNA]</scope>
    <source>
        <strain evidence="9">MUT 4182</strain>
    </source>
</reference>
<organism evidence="8 9">
    <name type="scientific">Tulasnella calospora MUT 4182</name>
    <dbReference type="NCBI Taxonomy" id="1051891"/>
    <lineage>
        <taxon>Eukaryota</taxon>
        <taxon>Fungi</taxon>
        <taxon>Dikarya</taxon>
        <taxon>Basidiomycota</taxon>
        <taxon>Agaricomycotina</taxon>
        <taxon>Agaricomycetes</taxon>
        <taxon>Cantharellales</taxon>
        <taxon>Tulasnellaceae</taxon>
        <taxon>Tulasnella</taxon>
    </lineage>
</organism>
<evidence type="ECO:0000313" key="8">
    <source>
        <dbReference type="EMBL" id="KIO32245.1"/>
    </source>
</evidence>
<reference evidence="8 9" key="1">
    <citation type="submission" date="2014-04" db="EMBL/GenBank/DDBJ databases">
        <authorList>
            <consortium name="DOE Joint Genome Institute"/>
            <person name="Kuo A."/>
            <person name="Girlanda M."/>
            <person name="Perotto S."/>
            <person name="Kohler A."/>
            <person name="Nagy L.G."/>
            <person name="Floudas D."/>
            <person name="Copeland A."/>
            <person name="Barry K.W."/>
            <person name="Cichocki N."/>
            <person name="Veneault-Fourrey C."/>
            <person name="LaButti K."/>
            <person name="Lindquist E.A."/>
            <person name="Lipzen A."/>
            <person name="Lundell T."/>
            <person name="Morin E."/>
            <person name="Murat C."/>
            <person name="Sun H."/>
            <person name="Tunlid A."/>
            <person name="Henrissat B."/>
            <person name="Grigoriev I.V."/>
            <person name="Hibbett D.S."/>
            <person name="Martin F."/>
            <person name="Nordberg H.P."/>
            <person name="Cantor M.N."/>
            <person name="Hua S.X."/>
        </authorList>
    </citation>
    <scope>NUCLEOTIDE SEQUENCE [LARGE SCALE GENOMIC DNA]</scope>
    <source>
        <strain evidence="8 9">MUT 4182</strain>
    </source>
</reference>
<proteinExistence type="inferred from homology"/>
<dbReference type="OrthoDB" id="5945798at2759"/>
<dbReference type="HOGENOM" id="CLU_023205_0_0_1"/>
<dbReference type="Proteomes" id="UP000054248">
    <property type="component" value="Unassembled WGS sequence"/>
</dbReference>
<accession>A0A0C3QJ52</accession>
<dbReference type="FunFam" id="3.20.20.100:FF:000002">
    <property type="entry name" value="2,5-diketo-D-gluconic acid reductase A"/>
    <property type="match status" value="1"/>
</dbReference>
<protein>
    <recommendedName>
        <fullName evidence="7">NADP-dependent oxidoreductase domain-containing protein</fullName>
    </recommendedName>
</protein>
<dbReference type="Pfam" id="PF00248">
    <property type="entry name" value="Aldo_ket_red"/>
    <property type="match status" value="1"/>
</dbReference>
<feature type="binding site" evidence="5">
    <location>
        <position position="115"/>
    </location>
    <ligand>
        <name>substrate</name>
    </ligand>
</feature>
<evidence type="ECO:0000256" key="5">
    <source>
        <dbReference type="PIRSR" id="PIRSR000097-2"/>
    </source>
</evidence>
<feature type="site" description="Lowers pKa of active site Tyr" evidence="6">
    <location>
        <position position="84"/>
    </location>
</feature>
<dbReference type="STRING" id="1051891.A0A0C3QJ52"/>
<sequence>MTVEFLTSTPLITLNNGYKMPAIGLGCWMGSYGEGERCEQMVRTAMKVGYRHFDTAAGYQNEEHTGRALRESGIPRSQIFLTTKLASTDHHRVREAFEASLARLDCEYVDLFLMHWPQAEDETGRVLKEYESPTFVETWKEMEKLLDTGRVKSIGVSNFSVKTFGALLPQVKIVPAVNQVQLHPYLPQTELLDYCTSKGIHLTAYSPLGQTDSPLFTDETIVRIAEKYGVSTGQVLLSWGVQRGTSVVPKSEKEERLKTNLKLLKFDSDDLEAINAIHRQPGKNKNVAFHLGYVDGKPGMFGWTYEQLGWEYEYE</sequence>
<dbReference type="InterPro" id="IPR036812">
    <property type="entry name" value="NAD(P)_OxRdtase_dom_sf"/>
</dbReference>